<sequence length="140" mass="15706">MKNIVMIWGANFASEEELYAYVESRYDDDGDVLPSGFMASIGGSWIDDDFLEAHFLVDDVERGEFTVYLHEEYSPHELFAEQLPNAFEASIRAYNSIILLYGNDSPYGAVNEVLFAIEAVGREGSAAVLLASIEYETEDR</sequence>
<accession>A0ABY5S1J2</accession>
<dbReference type="InterPro" id="IPR025560">
    <property type="entry name" value="Imm22"/>
</dbReference>
<dbReference type="EMBL" id="CP091430">
    <property type="protein sequence ID" value="UVI27744.1"/>
    <property type="molecule type" value="Genomic_DNA"/>
</dbReference>
<dbReference type="Proteomes" id="UP001057877">
    <property type="component" value="Chromosome"/>
</dbReference>
<name>A0ABY5S1J2_9BACL</name>
<proteinExistence type="predicted"/>
<evidence type="ECO:0000313" key="1">
    <source>
        <dbReference type="EMBL" id="UVI27744.1"/>
    </source>
</evidence>
<dbReference type="Pfam" id="PF14112">
    <property type="entry name" value="DUF4284"/>
    <property type="match status" value="1"/>
</dbReference>
<protein>
    <submittedName>
        <fullName evidence="1">Immunity 22 family protein</fullName>
    </submittedName>
</protein>
<reference evidence="1" key="1">
    <citation type="submission" date="2022-01" db="EMBL/GenBank/DDBJ databases">
        <title>Paenibacillus spongiae sp. nov., isolated from marine sponge.</title>
        <authorList>
            <person name="Li Z."/>
            <person name="Zhang M."/>
        </authorList>
    </citation>
    <scope>NUCLEOTIDE SEQUENCE</scope>
    <source>
        <strain evidence="1">PHS-Z3</strain>
    </source>
</reference>
<organism evidence="1 2">
    <name type="scientific">Paenibacillus spongiae</name>
    <dbReference type="NCBI Taxonomy" id="2909671"/>
    <lineage>
        <taxon>Bacteria</taxon>
        <taxon>Bacillati</taxon>
        <taxon>Bacillota</taxon>
        <taxon>Bacilli</taxon>
        <taxon>Bacillales</taxon>
        <taxon>Paenibacillaceae</taxon>
        <taxon>Paenibacillus</taxon>
    </lineage>
</organism>
<dbReference type="RefSeq" id="WP_258383834.1">
    <property type="nucleotide sequence ID" value="NZ_CP091430.1"/>
</dbReference>
<gene>
    <name evidence="1" type="ORF">L1F29_20005</name>
</gene>
<keyword evidence="2" id="KW-1185">Reference proteome</keyword>
<evidence type="ECO:0000313" key="2">
    <source>
        <dbReference type="Proteomes" id="UP001057877"/>
    </source>
</evidence>